<evidence type="ECO:0000256" key="7">
    <source>
        <dbReference type="ARBA" id="ARBA00022795"/>
    </source>
</evidence>
<dbReference type="InterPro" id="IPR018035">
    <property type="entry name" value="Flagellar_FliH/T3SS_HrpE"/>
</dbReference>
<evidence type="ECO:0000256" key="10">
    <source>
        <dbReference type="SAM" id="Coils"/>
    </source>
</evidence>
<name>A0ABY0IKB0_9RHOO</name>
<evidence type="ECO:0000259" key="12">
    <source>
        <dbReference type="Pfam" id="PF02108"/>
    </source>
</evidence>
<keyword evidence="14" id="KW-1185">Reference proteome</keyword>
<keyword evidence="13" id="KW-0966">Cell projection</keyword>
<evidence type="ECO:0000313" key="14">
    <source>
        <dbReference type="Proteomes" id="UP000292136"/>
    </source>
</evidence>
<comment type="subcellular location">
    <subcellularLocation>
        <location evidence="2">Cytoplasm</location>
    </subcellularLocation>
</comment>
<accession>A0ABY0IKB0</accession>
<organism evidence="13 14">
    <name type="scientific">Azospira oryzae</name>
    <dbReference type="NCBI Taxonomy" id="146939"/>
    <lineage>
        <taxon>Bacteria</taxon>
        <taxon>Pseudomonadati</taxon>
        <taxon>Pseudomonadota</taxon>
        <taxon>Betaproteobacteria</taxon>
        <taxon>Rhodocyclales</taxon>
        <taxon>Rhodocyclaceae</taxon>
        <taxon>Azospira</taxon>
    </lineage>
</organism>
<evidence type="ECO:0000256" key="11">
    <source>
        <dbReference type="SAM" id="MobiDB-lite"/>
    </source>
</evidence>
<comment type="caution">
    <text evidence="13">The sequence shown here is derived from an EMBL/GenBank/DDBJ whole genome shotgun (WGS) entry which is preliminary data.</text>
</comment>
<sequence length="227" mass="24792">MTAGYIPKEKLTAYERWELAAFDEPETPPAPEPEPEPPPPAEEPPPPAAEPEETIPFPTAEEIERIHTEAHEAGYNAGYEEGAARAKAEAERLDNLIHSLAQSLQVLDQDIADQLLGLGLEIARQVTRSALKVKPELLLPVVREALAALPVSHAHPTLTLHPTDAALLREHLGEQISHGGWRLLEDPDMEAGGCRVQAGASDIDATLATRWKRVLEAIGTEQDWFQG</sequence>
<dbReference type="PRINTS" id="PR01003">
    <property type="entry name" value="FLGFLIH"/>
</dbReference>
<protein>
    <recommendedName>
        <fullName evidence="4">Flagellar assembly protein FliH</fullName>
    </recommendedName>
</protein>
<evidence type="ECO:0000313" key="13">
    <source>
        <dbReference type="EMBL" id="RZT75593.1"/>
    </source>
</evidence>
<dbReference type="Pfam" id="PF02108">
    <property type="entry name" value="FliH"/>
    <property type="match status" value="1"/>
</dbReference>
<gene>
    <name evidence="13" type="ORF">EV678_2777</name>
</gene>
<keyword evidence="9" id="KW-1006">Bacterial flagellum protein export</keyword>
<evidence type="ECO:0000256" key="6">
    <source>
        <dbReference type="ARBA" id="ARBA00022490"/>
    </source>
</evidence>
<evidence type="ECO:0000256" key="9">
    <source>
        <dbReference type="ARBA" id="ARBA00023225"/>
    </source>
</evidence>
<dbReference type="PANTHER" id="PTHR34982">
    <property type="entry name" value="YOP PROTEINS TRANSLOCATION PROTEIN L"/>
    <property type="match status" value="1"/>
</dbReference>
<keyword evidence="5" id="KW-0813">Transport</keyword>
<keyword evidence="8" id="KW-0653">Protein transport</keyword>
<reference evidence="13 14" key="1">
    <citation type="submission" date="2019-02" db="EMBL/GenBank/DDBJ databases">
        <title>Genomic Encyclopedia of Type Strains, Phase IV (KMG-IV): sequencing the most valuable type-strain genomes for metagenomic binning, comparative biology and taxonomic classification.</title>
        <authorList>
            <person name="Goeker M."/>
        </authorList>
    </citation>
    <scope>NUCLEOTIDE SEQUENCE [LARGE SCALE GENOMIC DNA]</scope>
    <source>
        <strain evidence="13 14">DSM 21223</strain>
    </source>
</reference>
<dbReference type="EMBL" id="SHKM01000003">
    <property type="protein sequence ID" value="RZT75593.1"/>
    <property type="molecule type" value="Genomic_DNA"/>
</dbReference>
<dbReference type="InterPro" id="IPR000563">
    <property type="entry name" value="Flag_FliH"/>
</dbReference>
<keyword evidence="13" id="KW-0282">Flagellum</keyword>
<keyword evidence="7" id="KW-1005">Bacterial flagellum biogenesis</keyword>
<dbReference type="Proteomes" id="UP000292136">
    <property type="component" value="Unassembled WGS sequence"/>
</dbReference>
<evidence type="ECO:0000256" key="5">
    <source>
        <dbReference type="ARBA" id="ARBA00022448"/>
    </source>
</evidence>
<dbReference type="RefSeq" id="WP_014236838.1">
    <property type="nucleotide sequence ID" value="NZ_SHKM01000003.1"/>
</dbReference>
<keyword evidence="6" id="KW-0963">Cytoplasm</keyword>
<comment type="function">
    <text evidence="1">Needed for flagellar regrowth and assembly.</text>
</comment>
<evidence type="ECO:0000256" key="8">
    <source>
        <dbReference type="ARBA" id="ARBA00022927"/>
    </source>
</evidence>
<feature type="region of interest" description="Disordered" evidence="11">
    <location>
        <begin position="20"/>
        <end position="54"/>
    </location>
</feature>
<feature type="domain" description="Flagellar assembly protein FliH/Type III secretion system HrpE" evidence="12">
    <location>
        <begin position="88"/>
        <end position="214"/>
    </location>
</feature>
<evidence type="ECO:0000256" key="2">
    <source>
        <dbReference type="ARBA" id="ARBA00004496"/>
    </source>
</evidence>
<dbReference type="PANTHER" id="PTHR34982:SF1">
    <property type="entry name" value="FLAGELLAR ASSEMBLY PROTEIN FLIH"/>
    <property type="match status" value="1"/>
</dbReference>
<feature type="coiled-coil region" evidence="10">
    <location>
        <begin position="76"/>
        <end position="103"/>
    </location>
</feature>
<feature type="compositionally biased region" description="Pro residues" evidence="11">
    <location>
        <begin position="27"/>
        <end position="49"/>
    </location>
</feature>
<keyword evidence="13" id="KW-0969">Cilium</keyword>
<evidence type="ECO:0000256" key="1">
    <source>
        <dbReference type="ARBA" id="ARBA00003041"/>
    </source>
</evidence>
<keyword evidence="10" id="KW-0175">Coiled coil</keyword>
<proteinExistence type="inferred from homology"/>
<evidence type="ECO:0000256" key="4">
    <source>
        <dbReference type="ARBA" id="ARBA00016507"/>
    </source>
</evidence>
<dbReference type="InterPro" id="IPR051472">
    <property type="entry name" value="T3SS_Stator/FliH"/>
</dbReference>
<evidence type="ECO:0000256" key="3">
    <source>
        <dbReference type="ARBA" id="ARBA00006602"/>
    </source>
</evidence>
<comment type="similarity">
    <text evidence="3">Belongs to the FliH family.</text>
</comment>